<dbReference type="EMBL" id="FOFJ01000001">
    <property type="protein sequence ID" value="SEP57546.1"/>
    <property type="molecule type" value="Genomic_DNA"/>
</dbReference>
<dbReference type="Proteomes" id="UP000199267">
    <property type="component" value="Unassembled WGS sequence"/>
</dbReference>
<gene>
    <name evidence="3" type="ORF">SAMN04244573_00073</name>
</gene>
<keyword evidence="1" id="KW-1133">Transmembrane helix</keyword>
<dbReference type="Pfam" id="PF05356">
    <property type="entry name" value="Phage_Coat_B"/>
    <property type="match status" value="1"/>
</dbReference>
<keyword evidence="3" id="KW-0946">Virion</keyword>
<evidence type="ECO:0000256" key="1">
    <source>
        <dbReference type="SAM" id="Phobius"/>
    </source>
</evidence>
<evidence type="ECO:0000313" key="4">
    <source>
        <dbReference type="Proteomes" id="UP000199267"/>
    </source>
</evidence>
<keyword evidence="1" id="KW-0812">Transmembrane</keyword>
<evidence type="ECO:0000313" key="3">
    <source>
        <dbReference type="EMBL" id="SEP57546.1"/>
    </source>
</evidence>
<accession>A0A1H8YZJ9</accession>
<keyword evidence="3" id="KW-0167">Capsid protein</keyword>
<dbReference type="RefSeq" id="WP_090618663.1">
    <property type="nucleotide sequence ID" value="NZ_FOFJ01000001.1"/>
</dbReference>
<feature type="signal peptide" evidence="2">
    <location>
        <begin position="1"/>
        <end position="29"/>
    </location>
</feature>
<organism evidence="3 4">
    <name type="scientific">Azotobacter beijerinckii</name>
    <dbReference type="NCBI Taxonomy" id="170623"/>
    <lineage>
        <taxon>Bacteria</taxon>
        <taxon>Pseudomonadati</taxon>
        <taxon>Pseudomonadota</taxon>
        <taxon>Gammaproteobacteria</taxon>
        <taxon>Pseudomonadales</taxon>
        <taxon>Pseudomonadaceae</taxon>
        <taxon>Azotobacter</taxon>
    </lineage>
</organism>
<reference evidence="3 4" key="1">
    <citation type="submission" date="2016-10" db="EMBL/GenBank/DDBJ databases">
        <authorList>
            <person name="de Groot N.N."/>
        </authorList>
    </citation>
    <scope>NUCLEOTIDE SEQUENCE [LARGE SCALE GENOMIC DNA]</scope>
    <source>
        <strain evidence="3 4">DSM 378</strain>
    </source>
</reference>
<sequence>MKLFNTARKYGSKIVLAGTALAVSSGAFAALDAGVTTAMGDTKADVTTLGGLVLGILIAAAAFKYLRRGL</sequence>
<keyword evidence="2" id="KW-0732">Signal</keyword>
<proteinExistence type="predicted"/>
<keyword evidence="1" id="KW-0472">Membrane</keyword>
<name>A0A1H8YZJ9_9GAMM</name>
<dbReference type="InterPro" id="IPR008020">
    <property type="entry name" value="G8P"/>
</dbReference>
<evidence type="ECO:0000256" key="2">
    <source>
        <dbReference type="SAM" id="SignalP"/>
    </source>
</evidence>
<feature type="chain" id="PRO_5011531447" evidence="2">
    <location>
        <begin position="30"/>
        <end position="70"/>
    </location>
</feature>
<feature type="transmembrane region" description="Helical" evidence="1">
    <location>
        <begin position="48"/>
        <end position="66"/>
    </location>
</feature>
<protein>
    <submittedName>
        <fullName evidence="3">Bacteriophage coat protein B</fullName>
    </submittedName>
</protein>
<dbReference type="AlphaFoldDB" id="A0A1H8YZJ9"/>